<dbReference type="EMBL" id="CP016796">
    <property type="protein sequence ID" value="API86623.1"/>
    <property type="molecule type" value="Genomic_DNA"/>
</dbReference>
<sequence>MNNIKKILKFDTVNVAKKLLGHYLVSEQNGAYLVGKIVETEAYLNNDPASHSFSKKSQRNAMMFEKAGTSYVYFTYGIHYCMNVVTSEVGVGEAVLIRALEPIQGIDQMQINRSKTKLKDLCSGPAKLAQAMNINLKDNGVNLLDTNGHLYLRYNDKIDSFDITETQRIGISKAKEELLRFYIKDNKYISSK</sequence>
<dbReference type="InterPro" id="IPR003180">
    <property type="entry name" value="MPG"/>
</dbReference>
<dbReference type="NCBIfam" id="TIGR00567">
    <property type="entry name" value="3mg"/>
    <property type="match status" value="1"/>
</dbReference>
<accession>A0A1L4BS02</accession>
<reference evidence="6 7" key="1">
    <citation type="journal article" date="2016" name="Appl. Environ. Microbiol.">
        <title>Whole genome relationships among Francisella bacteria of diverse origin define new species and provide specific regions for detection.</title>
        <authorList>
            <person name="Challacombe J.F."/>
            <person name="Petersen J.M."/>
            <person name="Gallegos-Graves V."/>
            <person name="Hodge D."/>
            <person name="Pillai S."/>
            <person name="Kuske C.R."/>
        </authorList>
    </citation>
    <scope>NUCLEOTIDE SEQUENCE [LARGE SCALE GENOMIC DNA]</scope>
    <source>
        <strain evidence="7">TX07-7310</strain>
    </source>
</reference>
<evidence type="ECO:0000256" key="5">
    <source>
        <dbReference type="HAMAP-Rule" id="MF_00527"/>
    </source>
</evidence>
<keyword evidence="2 5" id="KW-0227">DNA damage</keyword>
<dbReference type="EC" id="3.2.2.-" evidence="5"/>
<dbReference type="Pfam" id="PF02245">
    <property type="entry name" value="Pur_DNA_glyco"/>
    <property type="match status" value="1"/>
</dbReference>
<organism evidence="6 7">
    <name type="scientific">Francisella uliginis</name>
    <dbReference type="NCBI Taxonomy" id="573570"/>
    <lineage>
        <taxon>Bacteria</taxon>
        <taxon>Pseudomonadati</taxon>
        <taxon>Pseudomonadota</taxon>
        <taxon>Gammaproteobacteria</taxon>
        <taxon>Thiotrichales</taxon>
        <taxon>Francisellaceae</taxon>
        <taxon>Francisella</taxon>
    </lineage>
</organism>
<dbReference type="AlphaFoldDB" id="A0A1L4BS02"/>
<dbReference type="NCBIfam" id="NF002003">
    <property type="entry name" value="PRK00802.1-3"/>
    <property type="match status" value="1"/>
</dbReference>
<dbReference type="FunFam" id="3.10.300.10:FF:000001">
    <property type="entry name" value="Putative 3-methyladenine DNA glycosylase"/>
    <property type="match status" value="1"/>
</dbReference>
<evidence type="ECO:0000313" key="7">
    <source>
        <dbReference type="Proteomes" id="UP000184222"/>
    </source>
</evidence>
<dbReference type="HAMAP" id="MF_00527">
    <property type="entry name" value="3MGH"/>
    <property type="match status" value="1"/>
</dbReference>
<dbReference type="InterPro" id="IPR011034">
    <property type="entry name" value="Formyl_transferase-like_C_sf"/>
</dbReference>
<dbReference type="Proteomes" id="UP000184222">
    <property type="component" value="Chromosome"/>
</dbReference>
<evidence type="ECO:0000256" key="3">
    <source>
        <dbReference type="ARBA" id="ARBA00022801"/>
    </source>
</evidence>
<dbReference type="GO" id="GO:0006284">
    <property type="term" value="P:base-excision repair"/>
    <property type="evidence" value="ECO:0007669"/>
    <property type="project" value="InterPro"/>
</dbReference>
<keyword evidence="7" id="KW-1185">Reference proteome</keyword>
<dbReference type="GO" id="GO:0003677">
    <property type="term" value="F:DNA binding"/>
    <property type="evidence" value="ECO:0007669"/>
    <property type="project" value="InterPro"/>
</dbReference>
<dbReference type="KEGG" id="frx:F7310_04275"/>
<proteinExistence type="inferred from homology"/>
<dbReference type="GO" id="GO:0003905">
    <property type="term" value="F:alkylbase DNA N-glycosylase activity"/>
    <property type="evidence" value="ECO:0007669"/>
    <property type="project" value="InterPro"/>
</dbReference>
<dbReference type="InterPro" id="IPR036995">
    <property type="entry name" value="MPG_sf"/>
</dbReference>
<dbReference type="OrthoDB" id="9794313at2"/>
<name>A0A1L4BS02_9GAMM</name>
<protein>
    <recommendedName>
        <fullName evidence="5">Putative 3-methyladenine DNA glycosylase</fullName>
        <ecNumber evidence="5">3.2.2.-</ecNumber>
    </recommendedName>
</protein>
<comment type="similarity">
    <text evidence="1 5">Belongs to the DNA glycosylase MPG family.</text>
</comment>
<dbReference type="CDD" id="cd00540">
    <property type="entry name" value="AAG"/>
    <property type="match status" value="1"/>
</dbReference>
<dbReference type="Gene3D" id="3.10.300.10">
    <property type="entry name" value="Methylpurine-DNA glycosylase (MPG)"/>
    <property type="match status" value="1"/>
</dbReference>
<gene>
    <name evidence="6" type="ORF">F7310_04275</name>
</gene>
<dbReference type="PANTHER" id="PTHR10429">
    <property type="entry name" value="DNA-3-METHYLADENINE GLYCOSYLASE"/>
    <property type="match status" value="1"/>
</dbReference>
<keyword evidence="4 5" id="KW-0234">DNA repair</keyword>
<evidence type="ECO:0000256" key="2">
    <source>
        <dbReference type="ARBA" id="ARBA00022763"/>
    </source>
</evidence>
<dbReference type="SUPFAM" id="SSF50486">
    <property type="entry name" value="FMT C-terminal domain-like"/>
    <property type="match status" value="1"/>
</dbReference>
<dbReference type="RefSeq" id="WP_072712042.1">
    <property type="nucleotide sequence ID" value="NZ_CP016796.1"/>
</dbReference>
<keyword evidence="3 5" id="KW-0378">Hydrolase</keyword>
<evidence type="ECO:0000313" key="6">
    <source>
        <dbReference type="EMBL" id="API86623.1"/>
    </source>
</evidence>
<dbReference type="PANTHER" id="PTHR10429:SF0">
    <property type="entry name" value="DNA-3-METHYLADENINE GLYCOSYLASE"/>
    <property type="match status" value="1"/>
</dbReference>
<dbReference type="STRING" id="573570.F7310_04275"/>
<evidence type="ECO:0000256" key="4">
    <source>
        <dbReference type="ARBA" id="ARBA00023204"/>
    </source>
</evidence>
<evidence type="ECO:0000256" key="1">
    <source>
        <dbReference type="ARBA" id="ARBA00009232"/>
    </source>
</evidence>